<proteinExistence type="predicted"/>
<dbReference type="OrthoDB" id="6771337at2759"/>
<accession>A0A9P0BH90</accession>
<evidence type="ECO:0000256" key="1">
    <source>
        <dbReference type="SAM" id="MobiDB-lite"/>
    </source>
</evidence>
<dbReference type="EMBL" id="OV121139">
    <property type="protein sequence ID" value="CAH0563154.1"/>
    <property type="molecule type" value="Genomic_DNA"/>
</dbReference>
<evidence type="ECO:0000313" key="2">
    <source>
        <dbReference type="EMBL" id="CAH0563154.1"/>
    </source>
</evidence>
<dbReference type="Proteomes" id="UP001154078">
    <property type="component" value="Chromosome 8"/>
</dbReference>
<protein>
    <submittedName>
        <fullName evidence="2">Uncharacterized protein</fullName>
    </submittedName>
</protein>
<evidence type="ECO:0000313" key="3">
    <source>
        <dbReference type="Proteomes" id="UP001154078"/>
    </source>
</evidence>
<reference evidence="2" key="1">
    <citation type="submission" date="2021-12" db="EMBL/GenBank/DDBJ databases">
        <authorList>
            <person name="King R."/>
        </authorList>
    </citation>
    <scope>NUCLEOTIDE SEQUENCE</scope>
</reference>
<gene>
    <name evidence="2" type="ORF">MELIAE_LOCUS12135</name>
</gene>
<organism evidence="2 3">
    <name type="scientific">Brassicogethes aeneus</name>
    <name type="common">Rape pollen beetle</name>
    <name type="synonym">Meligethes aeneus</name>
    <dbReference type="NCBI Taxonomy" id="1431903"/>
    <lineage>
        <taxon>Eukaryota</taxon>
        <taxon>Metazoa</taxon>
        <taxon>Ecdysozoa</taxon>
        <taxon>Arthropoda</taxon>
        <taxon>Hexapoda</taxon>
        <taxon>Insecta</taxon>
        <taxon>Pterygota</taxon>
        <taxon>Neoptera</taxon>
        <taxon>Endopterygota</taxon>
        <taxon>Coleoptera</taxon>
        <taxon>Polyphaga</taxon>
        <taxon>Cucujiformia</taxon>
        <taxon>Nitidulidae</taxon>
        <taxon>Meligethinae</taxon>
        <taxon>Brassicogethes</taxon>
    </lineage>
</organism>
<dbReference type="AlphaFoldDB" id="A0A9P0BH90"/>
<name>A0A9P0BH90_BRAAE</name>
<keyword evidence="3" id="KW-1185">Reference proteome</keyword>
<dbReference type="Gene3D" id="3.30.70.1820">
    <property type="entry name" value="L1 transposable element, RRM domain"/>
    <property type="match status" value="1"/>
</dbReference>
<sequence length="337" mass="39362">MVLTREQREEIKSLFDVVIKQIWNDEGFIKNIVSNVSHQISEAITQKMDEHEKQLTAVIMETNQIKSELKDFKVEYNKRNNLINNEYVSMDKFDNLEQEIRKNNIRIFNMPENQNENIKIDVINLINTKLNIKLTNEIEMCYRIGIINRNKPRGIFKFQDCKTKEKIFKNKKYLKGSGIVIKEDLTRTRNTLVEEAVKKLELKNVWTEWGKVYVKINDNWHKGTVPLKRPTHAADALRLTQVPATMKIKCNGFLSCVCRYAFRASDAEQDQWLRQYLFESSLDAAAAKGPAFCTLSISNIEQRESQHEEETAASENFEMIEETQDSHQMLDDTEVTS</sequence>
<feature type="region of interest" description="Disordered" evidence="1">
    <location>
        <begin position="303"/>
        <end position="337"/>
    </location>
</feature>